<keyword evidence="3" id="KW-0862">Zinc</keyword>
<keyword evidence="1" id="KW-0479">Metal-binding</keyword>
<evidence type="ECO:0000256" key="4">
    <source>
        <dbReference type="SAM" id="Coils"/>
    </source>
</evidence>
<evidence type="ECO:0000259" key="6">
    <source>
        <dbReference type="SMART" id="SM00249"/>
    </source>
</evidence>
<gene>
    <name evidence="7" type="ORF">CHILSU_LOCUS322</name>
</gene>
<dbReference type="InterPro" id="IPR013083">
    <property type="entry name" value="Znf_RING/FYVE/PHD"/>
</dbReference>
<reference evidence="7" key="1">
    <citation type="submission" date="2021-12" db="EMBL/GenBank/DDBJ databases">
        <authorList>
            <person name="King R."/>
        </authorList>
    </citation>
    <scope>NUCLEOTIDE SEQUENCE</scope>
</reference>
<dbReference type="Gene3D" id="3.30.40.10">
    <property type="entry name" value="Zinc/RING finger domain, C3HC4 (zinc finger)"/>
    <property type="match status" value="1"/>
</dbReference>
<dbReference type="EMBL" id="OU963894">
    <property type="protein sequence ID" value="CAH0397255.1"/>
    <property type="molecule type" value="Genomic_DNA"/>
</dbReference>
<dbReference type="CDD" id="cd15489">
    <property type="entry name" value="PHD_SF"/>
    <property type="match status" value="1"/>
</dbReference>
<dbReference type="SMART" id="SM00249">
    <property type="entry name" value="PHD"/>
    <property type="match status" value="1"/>
</dbReference>
<accession>A0ABN8APE7</accession>
<dbReference type="InterPro" id="IPR011011">
    <property type="entry name" value="Znf_FYVE_PHD"/>
</dbReference>
<keyword evidence="4" id="KW-0175">Coiled coil</keyword>
<evidence type="ECO:0000313" key="7">
    <source>
        <dbReference type="EMBL" id="CAH0397255.1"/>
    </source>
</evidence>
<evidence type="ECO:0000256" key="2">
    <source>
        <dbReference type="ARBA" id="ARBA00022771"/>
    </source>
</evidence>
<evidence type="ECO:0000313" key="8">
    <source>
        <dbReference type="Proteomes" id="UP001153292"/>
    </source>
</evidence>
<dbReference type="InterPro" id="IPR001965">
    <property type="entry name" value="Znf_PHD"/>
</dbReference>
<feature type="domain" description="Zinc finger PHD-type" evidence="6">
    <location>
        <begin position="10"/>
        <end position="63"/>
    </location>
</feature>
<feature type="coiled-coil region" evidence="4">
    <location>
        <begin position="165"/>
        <end position="199"/>
    </location>
</feature>
<keyword evidence="8" id="KW-1185">Reference proteome</keyword>
<protein>
    <recommendedName>
        <fullName evidence="6">Zinc finger PHD-type domain-containing protein</fullName>
    </recommendedName>
</protein>
<feature type="region of interest" description="Disordered" evidence="5">
    <location>
        <begin position="66"/>
        <end position="90"/>
    </location>
</feature>
<dbReference type="SUPFAM" id="SSF57903">
    <property type="entry name" value="FYVE/PHD zinc finger"/>
    <property type="match status" value="1"/>
</dbReference>
<dbReference type="Proteomes" id="UP001153292">
    <property type="component" value="Chromosome 1"/>
</dbReference>
<evidence type="ECO:0000256" key="3">
    <source>
        <dbReference type="ARBA" id="ARBA00022833"/>
    </source>
</evidence>
<evidence type="ECO:0000256" key="5">
    <source>
        <dbReference type="SAM" id="MobiDB-lite"/>
    </source>
</evidence>
<keyword evidence="2" id="KW-0863">Zinc-finger</keyword>
<proteinExistence type="predicted"/>
<evidence type="ECO:0000256" key="1">
    <source>
        <dbReference type="ARBA" id="ARBA00022723"/>
    </source>
</evidence>
<name>A0ABN8APE7_CHISP</name>
<sequence>MNPKPKNIYKCSGCSRELITPEKLECAKCDLVYHYYECVNLGKKRFLELSKQQKTSWICPACQSKPPRGDNSDTPVRGLPTSGEENSDKSNVTIRRVIPSASTVSALPSTVFTLESIRHLIQEASDDLLAKLEKRLTVLMETKTKEIFEEISGLKNSLNYMSQEQDDLKKELKIRCEEIKELSRENMQMRVKLTDFNSRINVMEQYSRTSNVEIQCVPEYKTENLENIVVQLGAVTGSEI</sequence>
<organism evidence="7 8">
    <name type="scientific">Chilo suppressalis</name>
    <name type="common">Asiatic rice borer moth</name>
    <dbReference type="NCBI Taxonomy" id="168631"/>
    <lineage>
        <taxon>Eukaryota</taxon>
        <taxon>Metazoa</taxon>
        <taxon>Ecdysozoa</taxon>
        <taxon>Arthropoda</taxon>
        <taxon>Hexapoda</taxon>
        <taxon>Insecta</taxon>
        <taxon>Pterygota</taxon>
        <taxon>Neoptera</taxon>
        <taxon>Endopterygota</taxon>
        <taxon>Lepidoptera</taxon>
        <taxon>Glossata</taxon>
        <taxon>Ditrysia</taxon>
        <taxon>Pyraloidea</taxon>
        <taxon>Crambidae</taxon>
        <taxon>Crambinae</taxon>
        <taxon>Chilo</taxon>
    </lineage>
</organism>